<accession>A0ABS3M394</accession>
<dbReference type="InterPro" id="IPR012373">
    <property type="entry name" value="Ferrdict_sens_TM"/>
</dbReference>
<evidence type="ECO:0000313" key="4">
    <source>
        <dbReference type="EMBL" id="MBO1362605.1"/>
    </source>
</evidence>
<proteinExistence type="predicted"/>
<comment type="caution">
    <text evidence="4">The sequence shown here is derived from an EMBL/GenBank/DDBJ whole genome shotgun (WGS) entry which is preliminary data.</text>
</comment>
<dbReference type="Pfam" id="PF16344">
    <property type="entry name" value="FecR_C"/>
    <property type="match status" value="1"/>
</dbReference>
<evidence type="ECO:0000313" key="5">
    <source>
        <dbReference type="Proteomes" id="UP000664265"/>
    </source>
</evidence>
<dbReference type="InterPro" id="IPR032508">
    <property type="entry name" value="FecR_C"/>
</dbReference>
<dbReference type="Proteomes" id="UP000664265">
    <property type="component" value="Unassembled WGS sequence"/>
</dbReference>
<keyword evidence="5" id="KW-1185">Reference proteome</keyword>
<gene>
    <name evidence="4" type="ORF">JHU38_02230</name>
</gene>
<dbReference type="PANTHER" id="PTHR30273">
    <property type="entry name" value="PERIPLASMIC SIGNAL SENSOR AND SIGMA FACTOR ACTIVATOR FECR-RELATED"/>
    <property type="match status" value="1"/>
</dbReference>
<dbReference type="PANTHER" id="PTHR30273:SF2">
    <property type="entry name" value="PROTEIN FECR"/>
    <property type="match status" value="1"/>
</dbReference>
<reference evidence="4 5" key="1">
    <citation type="submission" date="2021-01" db="EMBL/GenBank/DDBJ databases">
        <title>Prevotella A2931 sp. nov.</title>
        <authorList>
            <person name="Buhl M."/>
            <person name="Oberhettinger P."/>
        </authorList>
    </citation>
    <scope>NUCLEOTIDE SEQUENCE [LARGE SCALE GENOMIC DNA]</scope>
    <source>
        <strain evidence="4 5">A2931</strain>
    </source>
</reference>
<dbReference type="InterPro" id="IPR006860">
    <property type="entry name" value="FecR"/>
</dbReference>
<dbReference type="Pfam" id="PF04773">
    <property type="entry name" value="FecR"/>
    <property type="match status" value="1"/>
</dbReference>
<sequence length="362" mass="40659">MAINNEHKEDMERILVEMAEDGLDSEHLAELEDDPAFHESCQNFFNLQTVIRQKYHPIDVERYLRIFHHTRSSRLLFLRLLSYAACAAAAIICFLLLNSRFPTSHQAVTTSIYSAQKPQQVTLNYGGKPHTTVPKQGNTAVIIPEDYLLSTAETQQVLLNVPYGNCATVTMPDGSVAYLHAGSSLTFATHPLNNKRVAKLKGEAYLKIKHDPSHPFIILTGHTQTTVLGTELNICVTDDNKTIVTLITGKAKVSSESKTFTMAPGQQATVTGKDIITREVDVAPFTNWRDGYFYFDNVPLKDIMETIGKHYNMTVIFKNTSAMHYKTHFVTERSKNIDAVVNWINQMDKVKVSLNNGQIIID</sequence>
<feature type="domain" description="Protein FecR C-terminal" evidence="3">
    <location>
        <begin position="292"/>
        <end position="361"/>
    </location>
</feature>
<evidence type="ECO:0000259" key="2">
    <source>
        <dbReference type="Pfam" id="PF04773"/>
    </source>
</evidence>
<protein>
    <submittedName>
        <fullName evidence="4">FecR domain-containing protein</fullName>
    </submittedName>
</protein>
<dbReference type="Gene3D" id="2.60.120.1440">
    <property type="match status" value="1"/>
</dbReference>
<keyword evidence="1" id="KW-1133">Transmembrane helix</keyword>
<evidence type="ECO:0000259" key="3">
    <source>
        <dbReference type="Pfam" id="PF16344"/>
    </source>
</evidence>
<dbReference type="RefSeq" id="WP_107582649.1">
    <property type="nucleotide sequence ID" value="NZ_JAERMS010000004.1"/>
</dbReference>
<evidence type="ECO:0000256" key="1">
    <source>
        <dbReference type="SAM" id="Phobius"/>
    </source>
</evidence>
<dbReference type="Gene3D" id="3.55.50.30">
    <property type="match status" value="1"/>
</dbReference>
<feature type="domain" description="FecR protein" evidence="2">
    <location>
        <begin position="164"/>
        <end position="251"/>
    </location>
</feature>
<keyword evidence="1" id="KW-0472">Membrane</keyword>
<name>A0ABS3M394_9BACT</name>
<organism evidence="4 5">
    <name type="scientific">Prevotella illustrans</name>
    <dbReference type="NCBI Taxonomy" id="2800387"/>
    <lineage>
        <taxon>Bacteria</taxon>
        <taxon>Pseudomonadati</taxon>
        <taxon>Bacteroidota</taxon>
        <taxon>Bacteroidia</taxon>
        <taxon>Bacteroidales</taxon>
        <taxon>Prevotellaceae</taxon>
        <taxon>Prevotella</taxon>
    </lineage>
</organism>
<dbReference type="EMBL" id="JAERMS010000004">
    <property type="protein sequence ID" value="MBO1362605.1"/>
    <property type="molecule type" value="Genomic_DNA"/>
</dbReference>
<keyword evidence="1" id="KW-0812">Transmembrane</keyword>
<feature type="transmembrane region" description="Helical" evidence="1">
    <location>
        <begin position="75"/>
        <end position="97"/>
    </location>
</feature>